<feature type="transmembrane region" description="Helical" evidence="1">
    <location>
        <begin position="185"/>
        <end position="213"/>
    </location>
</feature>
<feature type="transmembrane region" description="Helical" evidence="1">
    <location>
        <begin position="12"/>
        <end position="34"/>
    </location>
</feature>
<feature type="transmembrane region" description="Helical" evidence="1">
    <location>
        <begin position="143"/>
        <end position="164"/>
    </location>
</feature>
<dbReference type="InterPro" id="IPR005625">
    <property type="entry name" value="PepSY-ass_TM"/>
</dbReference>
<comment type="caution">
    <text evidence="2">The sequence shown here is derived from an EMBL/GenBank/DDBJ whole genome shotgun (WGS) entry which is preliminary data.</text>
</comment>
<reference evidence="2 3" key="1">
    <citation type="submission" date="2016-04" db="EMBL/GenBank/DDBJ databases">
        <authorList>
            <person name="Chen L."/>
            <person name="Zhuang W."/>
            <person name="Wang G."/>
        </authorList>
    </citation>
    <scope>NUCLEOTIDE SEQUENCE [LARGE SCALE GENOMIC DNA]</scope>
    <source>
        <strain evidence="3">GR20</strain>
    </source>
</reference>
<dbReference type="Proteomes" id="UP000192277">
    <property type="component" value="Unassembled WGS sequence"/>
</dbReference>
<dbReference type="Pfam" id="PF03929">
    <property type="entry name" value="PepSY_TM"/>
    <property type="match status" value="1"/>
</dbReference>
<protein>
    <recommendedName>
        <fullName evidence="4">PepSY-associated TM helix domain protein</fullName>
    </recommendedName>
</protein>
<organism evidence="2 3">
    <name type="scientific">Niastella koreensis</name>
    <dbReference type="NCBI Taxonomy" id="354356"/>
    <lineage>
        <taxon>Bacteria</taxon>
        <taxon>Pseudomonadati</taxon>
        <taxon>Bacteroidota</taxon>
        <taxon>Chitinophagia</taxon>
        <taxon>Chitinophagales</taxon>
        <taxon>Chitinophagaceae</taxon>
        <taxon>Niastella</taxon>
    </lineage>
</organism>
<dbReference type="EMBL" id="LWBO01000012">
    <property type="protein sequence ID" value="OQP48550.1"/>
    <property type="molecule type" value="Genomic_DNA"/>
</dbReference>
<evidence type="ECO:0000313" key="2">
    <source>
        <dbReference type="EMBL" id="OQP48550.1"/>
    </source>
</evidence>
<gene>
    <name evidence="2" type="ORF">A4D02_07520</name>
</gene>
<name>A0ABX3NWC2_9BACT</name>
<dbReference type="PANTHER" id="PTHR34219:SF3">
    <property type="entry name" value="BLL7967 PROTEIN"/>
    <property type="match status" value="1"/>
</dbReference>
<evidence type="ECO:0008006" key="4">
    <source>
        <dbReference type="Google" id="ProtNLM"/>
    </source>
</evidence>
<accession>A0ABX3NWC2</accession>
<keyword evidence="1" id="KW-1133">Transmembrane helix</keyword>
<keyword evidence="1" id="KW-0812">Transmembrane</keyword>
<sequence length="386" mass="43636">MTLKQIIGKLHLWLGLASGLVVLIVAGTGTLLVFEDELDEWANKDFFAVAVPQNAQRVSVDSMYHAAKAYDSSLKITRIYLESKAPERSAIFYAKKKKTNTWHIAVNPYTGKVIRARNLDKRFFGVVLNLHRHLCMNEVGKTITHASCLIFVLMVITGLVLWWPKRWHILKQRTRIAWSSKWKRLNWDLHAVGGFYVHIVLLAIGLTGLVFAYPWFSNLVYQLADGKPAPKKEAPANTVKEPIKAGFYESLYDQANAKLPYKGRVTILFPEKDSLAITVNKVNREAVVDNIVDVLYFEKGTGHLLKESLFKNSSTGNKIRRMNLPIHTGKLFGWPTQILALIAALVAFSLPITGFLIYWVGRKKRLAKKVKNPVRITSKQEESAAV</sequence>
<evidence type="ECO:0000313" key="3">
    <source>
        <dbReference type="Proteomes" id="UP000192277"/>
    </source>
</evidence>
<keyword evidence="1" id="KW-0472">Membrane</keyword>
<dbReference type="PANTHER" id="PTHR34219">
    <property type="entry name" value="IRON-REGULATED INNER MEMBRANE PROTEIN-RELATED"/>
    <property type="match status" value="1"/>
</dbReference>
<keyword evidence="3" id="KW-1185">Reference proteome</keyword>
<dbReference type="RefSeq" id="WP_014221755.1">
    <property type="nucleotide sequence ID" value="NZ_LWBO01000012.1"/>
</dbReference>
<proteinExistence type="predicted"/>
<evidence type="ECO:0000256" key="1">
    <source>
        <dbReference type="SAM" id="Phobius"/>
    </source>
</evidence>
<feature type="transmembrane region" description="Helical" evidence="1">
    <location>
        <begin position="338"/>
        <end position="361"/>
    </location>
</feature>